<feature type="transmembrane region" description="Helical" evidence="3">
    <location>
        <begin position="364"/>
        <end position="383"/>
    </location>
</feature>
<protein>
    <recommendedName>
        <fullName evidence="4">Major facilitator superfamily (MFS) profile domain-containing protein</fullName>
    </recommendedName>
</protein>
<dbReference type="CDD" id="cd17353">
    <property type="entry name" value="MFS_OFA_like"/>
    <property type="match status" value="1"/>
</dbReference>
<feature type="transmembrane region" description="Helical" evidence="3">
    <location>
        <begin position="427"/>
        <end position="449"/>
    </location>
</feature>
<gene>
    <name evidence="5" type="ORF">ODALV1_LOCUS2268</name>
</gene>
<keyword evidence="3" id="KW-0812">Transmembrane</keyword>
<dbReference type="Proteomes" id="UP001642540">
    <property type="component" value="Unassembled WGS sequence"/>
</dbReference>
<dbReference type="Gene3D" id="1.20.1250.20">
    <property type="entry name" value="MFS general substrate transporter like domains"/>
    <property type="match status" value="2"/>
</dbReference>
<dbReference type="InterPro" id="IPR050327">
    <property type="entry name" value="Proton-linked_MCT"/>
</dbReference>
<comment type="caution">
    <text evidence="5">The sequence shown here is derived from an EMBL/GenBank/DDBJ whole genome shotgun (WGS) entry which is preliminary data.</text>
</comment>
<evidence type="ECO:0000313" key="5">
    <source>
        <dbReference type="EMBL" id="CAL8072658.1"/>
    </source>
</evidence>
<dbReference type="PANTHER" id="PTHR11360:SF317">
    <property type="entry name" value="MAJOR FACILITATOR SUPERFAMILY (MFS) PROFILE DOMAIN-CONTAINING PROTEIN-RELATED"/>
    <property type="match status" value="1"/>
</dbReference>
<evidence type="ECO:0000256" key="1">
    <source>
        <dbReference type="ARBA" id="ARBA00004141"/>
    </source>
</evidence>
<dbReference type="InterPro" id="IPR011701">
    <property type="entry name" value="MFS"/>
</dbReference>
<proteinExistence type="predicted"/>
<dbReference type="InterPro" id="IPR020846">
    <property type="entry name" value="MFS_dom"/>
</dbReference>
<keyword evidence="6" id="KW-1185">Reference proteome</keyword>
<accession>A0ABP1PST4</accession>
<name>A0ABP1PST4_9HEXA</name>
<organism evidence="5 6">
    <name type="scientific">Orchesella dallaii</name>
    <dbReference type="NCBI Taxonomy" id="48710"/>
    <lineage>
        <taxon>Eukaryota</taxon>
        <taxon>Metazoa</taxon>
        <taxon>Ecdysozoa</taxon>
        <taxon>Arthropoda</taxon>
        <taxon>Hexapoda</taxon>
        <taxon>Collembola</taxon>
        <taxon>Entomobryomorpha</taxon>
        <taxon>Entomobryoidea</taxon>
        <taxon>Orchesellidae</taxon>
        <taxon>Orchesellinae</taxon>
        <taxon>Orchesella</taxon>
    </lineage>
</organism>
<evidence type="ECO:0000313" key="6">
    <source>
        <dbReference type="Proteomes" id="UP001642540"/>
    </source>
</evidence>
<feature type="transmembrane region" description="Helical" evidence="3">
    <location>
        <begin position="182"/>
        <end position="202"/>
    </location>
</feature>
<feature type="transmembrane region" description="Helical" evidence="3">
    <location>
        <begin position="123"/>
        <end position="144"/>
    </location>
</feature>
<evidence type="ECO:0000259" key="4">
    <source>
        <dbReference type="PROSITE" id="PS50850"/>
    </source>
</evidence>
<feature type="transmembrane region" description="Helical" evidence="3">
    <location>
        <begin position="55"/>
        <end position="77"/>
    </location>
</feature>
<evidence type="ECO:0000256" key="3">
    <source>
        <dbReference type="SAM" id="Phobius"/>
    </source>
</evidence>
<feature type="transmembrane region" description="Helical" evidence="3">
    <location>
        <begin position="300"/>
        <end position="321"/>
    </location>
</feature>
<evidence type="ECO:0000256" key="2">
    <source>
        <dbReference type="SAM" id="MobiDB-lite"/>
    </source>
</evidence>
<feature type="transmembrane region" description="Helical" evidence="3">
    <location>
        <begin position="214"/>
        <end position="234"/>
    </location>
</feature>
<feature type="transmembrane region" description="Helical" evidence="3">
    <location>
        <begin position="89"/>
        <end position="111"/>
    </location>
</feature>
<dbReference type="EMBL" id="CAXLJM020000007">
    <property type="protein sequence ID" value="CAL8072658.1"/>
    <property type="molecule type" value="Genomic_DNA"/>
</dbReference>
<dbReference type="Pfam" id="PF07690">
    <property type="entry name" value="MFS_1"/>
    <property type="match status" value="1"/>
</dbReference>
<dbReference type="PROSITE" id="PS50850">
    <property type="entry name" value="MFS"/>
    <property type="match status" value="1"/>
</dbReference>
<keyword evidence="3" id="KW-0472">Membrane</keyword>
<comment type="subcellular location">
    <subcellularLocation>
        <location evidence="1">Membrane</location>
        <topology evidence="1">Multi-pass membrane protein</topology>
    </subcellularLocation>
</comment>
<feature type="region of interest" description="Disordered" evidence="2">
    <location>
        <begin position="260"/>
        <end position="281"/>
    </location>
</feature>
<keyword evidence="3" id="KW-1133">Transmembrane helix</keyword>
<dbReference type="PANTHER" id="PTHR11360">
    <property type="entry name" value="MONOCARBOXYLATE TRANSPORTER"/>
    <property type="match status" value="1"/>
</dbReference>
<feature type="transmembrane region" description="Helical" evidence="3">
    <location>
        <begin position="469"/>
        <end position="486"/>
    </location>
</feature>
<dbReference type="SUPFAM" id="SSF103473">
    <property type="entry name" value="MFS general substrate transporter"/>
    <property type="match status" value="1"/>
</dbReference>
<sequence>MTPSRNVEDLKTSESATPLIIRLIQNHYTAAPPIKDQEQISREEWVFPGLRFNRYMCMPSAFIIQFCCGSLYSWSVFNKPIDNLIYGSIVNMAPITFYIAVGLLGFSAAIMGPWLEREGPRKASILGGFLFCAGNLITALALYLKQMWLIYLGYGVIAGYGIGICYISPVSALQKWFPDHRGLASGIAVSGFGAGAIVSAKLEVALIQHTGLPTTFLIMGLGYFVLIFISGLVLRTPPPGFSPASLNDTSLDSEMHQVEMGKTVEDDESAEKSNSKKLDDDDDKKEWTLLEALVSTDFRLMYVMFFSNILFGLVAISRLSNMITDIFGKSAEHASTVVAINGGFNLSGRIFFSLLSDYVGRKNAYVLMLTCQLIILASFYFITTGGSTTYWLFLMCMWIIASCYGGGFGSIPAFLTDKFGQYNIGACHGVILTAWSLAGIVGGIVFTSVFKATSEDRDISDPFPYNVNVWWMLGIVMVGWTALLFVKPTERDRKVYKMLGRFFPKK</sequence>
<feature type="transmembrane region" description="Helical" evidence="3">
    <location>
        <begin position="150"/>
        <end position="170"/>
    </location>
</feature>
<reference evidence="5 6" key="1">
    <citation type="submission" date="2024-08" db="EMBL/GenBank/DDBJ databases">
        <authorList>
            <person name="Cucini C."/>
            <person name="Frati F."/>
        </authorList>
    </citation>
    <scope>NUCLEOTIDE SEQUENCE [LARGE SCALE GENOMIC DNA]</scope>
</reference>
<feature type="domain" description="Major facilitator superfamily (MFS) profile" evidence="4">
    <location>
        <begin position="53"/>
        <end position="491"/>
    </location>
</feature>
<dbReference type="InterPro" id="IPR036259">
    <property type="entry name" value="MFS_trans_sf"/>
</dbReference>
<feature type="transmembrane region" description="Helical" evidence="3">
    <location>
        <begin position="389"/>
        <end position="415"/>
    </location>
</feature>